<dbReference type="AlphaFoldDB" id="A0A8D8QKZ9"/>
<reference evidence="1" key="1">
    <citation type="submission" date="2021-05" db="EMBL/GenBank/DDBJ databases">
        <authorList>
            <person name="Alioto T."/>
            <person name="Alioto T."/>
            <person name="Gomez Garrido J."/>
        </authorList>
    </citation>
    <scope>NUCLEOTIDE SEQUENCE</scope>
</reference>
<evidence type="ECO:0000313" key="1">
    <source>
        <dbReference type="EMBL" id="CAG6633314.1"/>
    </source>
</evidence>
<dbReference type="EMBL" id="HBUF01082383">
    <property type="protein sequence ID" value="CAG6633330.1"/>
    <property type="molecule type" value="Transcribed_RNA"/>
</dbReference>
<accession>A0A8D8QKZ9</accession>
<name>A0A8D8QKZ9_9HEMI</name>
<dbReference type="EMBL" id="HBUF01082379">
    <property type="protein sequence ID" value="CAG6633314.1"/>
    <property type="molecule type" value="Transcribed_RNA"/>
</dbReference>
<protein>
    <submittedName>
        <fullName evidence="1">Uncharacterized protein</fullName>
    </submittedName>
</protein>
<sequence length="127" mass="13904">MGGHQTEEQWRGGGHACRAECRIVRRDAYTHSYLGGRWLHQRYSRGSLYYGAGMVSGAPRLQYGPHHGCNTVCQAYERGSLCHYAGPFPSQVRKSDRGSPLPASFVRGCVLDCVRTSCTGSGSYGDS</sequence>
<proteinExistence type="predicted"/>
<organism evidence="1">
    <name type="scientific">Cacopsylla melanoneura</name>
    <dbReference type="NCBI Taxonomy" id="428564"/>
    <lineage>
        <taxon>Eukaryota</taxon>
        <taxon>Metazoa</taxon>
        <taxon>Ecdysozoa</taxon>
        <taxon>Arthropoda</taxon>
        <taxon>Hexapoda</taxon>
        <taxon>Insecta</taxon>
        <taxon>Pterygota</taxon>
        <taxon>Neoptera</taxon>
        <taxon>Paraneoptera</taxon>
        <taxon>Hemiptera</taxon>
        <taxon>Sternorrhyncha</taxon>
        <taxon>Psylloidea</taxon>
        <taxon>Psyllidae</taxon>
        <taxon>Psyllinae</taxon>
        <taxon>Cacopsylla</taxon>
    </lineage>
</organism>
<dbReference type="EMBL" id="HBUF01082381">
    <property type="protein sequence ID" value="CAG6633322.1"/>
    <property type="molecule type" value="Transcribed_RNA"/>
</dbReference>